<dbReference type="AlphaFoldDB" id="A0A0U3Q749"/>
<evidence type="ECO:0000256" key="4">
    <source>
        <dbReference type="ARBA" id="ARBA00022741"/>
    </source>
</evidence>
<gene>
    <name evidence="11" type="ORF">APZ00_16065</name>
</gene>
<dbReference type="PANTHER" id="PTHR42914">
    <property type="entry name" value="7-CYANO-7-DEAZAGUANINE SYNTHASE"/>
    <property type="match status" value="1"/>
</dbReference>
<keyword evidence="2" id="KW-0436">Ligase</keyword>
<reference evidence="11 12" key="1">
    <citation type="submission" date="2015-10" db="EMBL/GenBank/DDBJ databases">
        <title>The world's first case of liver abscess caused by Pannonibacter phragmitetus.</title>
        <authorList>
            <person name="Ming D."/>
            <person name="Wang M."/>
            <person name="Zhou Y."/>
            <person name="Jiang T."/>
            <person name="Hu S."/>
        </authorList>
    </citation>
    <scope>NUCLEOTIDE SEQUENCE [LARGE SCALE GENOMIC DNA]</scope>
    <source>
        <strain evidence="11 12">31801</strain>
    </source>
</reference>
<evidence type="ECO:0000256" key="2">
    <source>
        <dbReference type="ARBA" id="ARBA00022598"/>
    </source>
</evidence>
<accession>A0A0U3Q749</accession>
<keyword evidence="12" id="KW-1185">Reference proteome</keyword>
<name>A0A0U3Q749_9HYPH</name>
<dbReference type="GO" id="GO:0005524">
    <property type="term" value="F:ATP binding"/>
    <property type="evidence" value="ECO:0007669"/>
    <property type="project" value="UniProtKB-KW"/>
</dbReference>
<evidence type="ECO:0000256" key="5">
    <source>
        <dbReference type="ARBA" id="ARBA00022785"/>
    </source>
</evidence>
<keyword evidence="3" id="KW-0479">Metal-binding</keyword>
<comment type="similarity">
    <text evidence="8">Belongs to the QueC family.</text>
</comment>
<dbReference type="GO" id="GO:0016874">
    <property type="term" value="F:ligase activity"/>
    <property type="evidence" value="ECO:0007669"/>
    <property type="project" value="UniProtKB-KW"/>
</dbReference>
<dbReference type="KEGG" id="pphr:APZ00_16065"/>
<dbReference type="Proteomes" id="UP000064921">
    <property type="component" value="Chromosome"/>
</dbReference>
<evidence type="ECO:0000256" key="6">
    <source>
        <dbReference type="ARBA" id="ARBA00022833"/>
    </source>
</evidence>
<evidence type="ECO:0000256" key="9">
    <source>
        <dbReference type="ARBA" id="ARBA00039149"/>
    </source>
</evidence>
<evidence type="ECO:0000313" key="11">
    <source>
        <dbReference type="EMBL" id="ALV28393.1"/>
    </source>
</evidence>
<dbReference type="Pfam" id="PF06508">
    <property type="entry name" value="QueC"/>
    <property type="match status" value="1"/>
</dbReference>
<evidence type="ECO:0000256" key="10">
    <source>
        <dbReference type="ARBA" id="ARBA00047890"/>
    </source>
</evidence>
<proteinExistence type="inferred from homology"/>
<sequence>MRLACGPDGADLPGGEGIMRVVLYGQPLAEGQGSAGDAARSEIQRRRLDPTPRAWDLLSIALSVVTADFAVLRDKSPDGWTREIELDIAVADPPFWKGQARALAEALAFLTTDRWTLRFHEGGMLPTPPREPVRPPESCVVLLSGGLDSLIGAIDLTAAGHKPFAISQTVRGDADKQVDFAAKIGGGLGHLQLNHNAHTPGVQEASQRARSLVFITFGVIAATALNAYREVPEVPLFVCENGFIAINPPLTGGRLGSLSTRTAHPEFLARLQKVLDAAGIRVKITNPYATKTKGEMLKECADQKLLCVEAARSTSCGRFQRFNYRQCGRCVPCQVRRAAFIAWDATQDTTDYVYEQIGKDDADHSGFDDVRSVAIALAAIKAEGVEGWLGHALASPFIADRPALIGMLERGLEELRALHRAYGVK</sequence>
<protein>
    <recommendedName>
        <fullName evidence="9">7-cyano-7-deazaguanine synthase</fullName>
        <ecNumber evidence="9">6.3.4.20</ecNumber>
    </recommendedName>
</protein>
<evidence type="ECO:0000256" key="7">
    <source>
        <dbReference type="ARBA" id="ARBA00022840"/>
    </source>
</evidence>
<evidence type="ECO:0000313" key="12">
    <source>
        <dbReference type="Proteomes" id="UP000064921"/>
    </source>
</evidence>
<keyword evidence="4" id="KW-0547">Nucleotide-binding</keyword>
<dbReference type="InterPro" id="IPR049676">
    <property type="entry name" value="QatC"/>
</dbReference>
<keyword evidence="7" id="KW-0067">ATP-binding</keyword>
<dbReference type="EMBL" id="CP013068">
    <property type="protein sequence ID" value="ALV28393.1"/>
    <property type="molecule type" value="Genomic_DNA"/>
</dbReference>
<dbReference type="InterPro" id="IPR014729">
    <property type="entry name" value="Rossmann-like_a/b/a_fold"/>
</dbReference>
<evidence type="ECO:0000256" key="8">
    <source>
        <dbReference type="ARBA" id="ARBA00037993"/>
    </source>
</evidence>
<dbReference type="NCBIfam" id="NF041925">
    <property type="entry name" value="QatC"/>
    <property type="match status" value="1"/>
</dbReference>
<dbReference type="RefSeq" id="WP_024899028.1">
    <property type="nucleotide sequence ID" value="NZ_CM011124.1"/>
</dbReference>
<dbReference type="SUPFAM" id="SSF52402">
    <property type="entry name" value="Adenine nucleotide alpha hydrolases-like"/>
    <property type="match status" value="1"/>
</dbReference>
<dbReference type="InterPro" id="IPR018317">
    <property type="entry name" value="QueC"/>
</dbReference>
<evidence type="ECO:0000256" key="3">
    <source>
        <dbReference type="ARBA" id="ARBA00022723"/>
    </source>
</evidence>
<comment type="pathway">
    <text evidence="1">Purine metabolism; 7-cyano-7-deazaguanine biosynthesis.</text>
</comment>
<dbReference type="EC" id="6.3.4.20" evidence="9"/>
<dbReference type="GO" id="GO:0008616">
    <property type="term" value="P:tRNA queuosine(34) biosynthetic process"/>
    <property type="evidence" value="ECO:0007669"/>
    <property type="project" value="UniProtKB-KW"/>
</dbReference>
<dbReference type="Gene3D" id="3.40.50.620">
    <property type="entry name" value="HUPs"/>
    <property type="match status" value="1"/>
</dbReference>
<comment type="catalytic activity">
    <reaction evidence="10">
        <text>7-carboxy-7-carbaguanine + NH4(+) + 2 ATP = 7-cyano-7-carbaguanine + 2 AMP + 2 diphosphate + 2 H(+)</text>
        <dbReference type="Rhea" id="RHEA:27982"/>
        <dbReference type="ChEBI" id="CHEBI:15378"/>
        <dbReference type="ChEBI" id="CHEBI:28938"/>
        <dbReference type="ChEBI" id="CHEBI:30616"/>
        <dbReference type="ChEBI" id="CHEBI:33019"/>
        <dbReference type="ChEBI" id="CHEBI:45075"/>
        <dbReference type="ChEBI" id="CHEBI:61036"/>
        <dbReference type="ChEBI" id="CHEBI:456215"/>
        <dbReference type="EC" id="6.3.4.20"/>
    </reaction>
</comment>
<keyword evidence="6" id="KW-0862">Zinc</keyword>
<dbReference type="PANTHER" id="PTHR42914:SF1">
    <property type="entry name" value="7-CYANO-7-DEAZAGUANINE SYNTHASE"/>
    <property type="match status" value="1"/>
</dbReference>
<evidence type="ECO:0000256" key="1">
    <source>
        <dbReference type="ARBA" id="ARBA00005061"/>
    </source>
</evidence>
<keyword evidence="5" id="KW-0671">Queuosine biosynthesis</keyword>
<dbReference type="STRING" id="121719.APZ00_16065"/>
<organism evidence="11 12">
    <name type="scientific">Pannonibacter phragmitetus</name>
    <dbReference type="NCBI Taxonomy" id="121719"/>
    <lineage>
        <taxon>Bacteria</taxon>
        <taxon>Pseudomonadati</taxon>
        <taxon>Pseudomonadota</taxon>
        <taxon>Alphaproteobacteria</taxon>
        <taxon>Hyphomicrobiales</taxon>
        <taxon>Stappiaceae</taxon>
        <taxon>Pannonibacter</taxon>
    </lineage>
</organism>
<dbReference type="GO" id="GO:0046872">
    <property type="term" value="F:metal ion binding"/>
    <property type="evidence" value="ECO:0007669"/>
    <property type="project" value="UniProtKB-KW"/>
</dbReference>